<name>A0A1N7PWD0_9BACL</name>
<dbReference type="AlphaFoldDB" id="A0A1N7PWD0"/>
<keyword evidence="3" id="KW-1185">Reference proteome</keyword>
<organism evidence="2 3">
    <name type="scientific">Kroppenstedtia eburnea</name>
    <dbReference type="NCBI Taxonomy" id="714067"/>
    <lineage>
        <taxon>Bacteria</taxon>
        <taxon>Bacillati</taxon>
        <taxon>Bacillota</taxon>
        <taxon>Bacilli</taxon>
        <taxon>Bacillales</taxon>
        <taxon>Thermoactinomycetaceae</taxon>
        <taxon>Kroppenstedtia</taxon>
    </lineage>
</organism>
<dbReference type="RefSeq" id="WP_040387619.1">
    <property type="nucleotide sequence ID" value="NZ_CP048103.1"/>
</dbReference>
<gene>
    <name evidence="2" type="ORF">SAMN05421790_11514</name>
</gene>
<accession>A0A1N7PWD0</accession>
<sequence>MGKFEQVASLSSDIQDLCKSPREGEKPETKLIEMLVEIAKGTRYWDDVEAAVNAYEAYHRDQSEREKHVYKPKRLPWRV</sequence>
<evidence type="ECO:0000313" key="3">
    <source>
        <dbReference type="Proteomes" id="UP000186795"/>
    </source>
</evidence>
<dbReference type="Proteomes" id="UP000186795">
    <property type="component" value="Unassembled WGS sequence"/>
</dbReference>
<dbReference type="EMBL" id="FTOD01000015">
    <property type="protein sequence ID" value="SIT14739.1"/>
    <property type="molecule type" value="Genomic_DNA"/>
</dbReference>
<evidence type="ECO:0000313" key="2">
    <source>
        <dbReference type="EMBL" id="SIT14739.1"/>
    </source>
</evidence>
<reference evidence="3" key="1">
    <citation type="submission" date="2017-01" db="EMBL/GenBank/DDBJ databases">
        <authorList>
            <person name="Varghese N."/>
            <person name="Submissions S."/>
        </authorList>
    </citation>
    <scope>NUCLEOTIDE SEQUENCE [LARGE SCALE GENOMIC DNA]</scope>
    <source>
        <strain evidence="3">DSM 45196</strain>
    </source>
</reference>
<feature type="region of interest" description="Disordered" evidence="1">
    <location>
        <begin position="1"/>
        <end position="25"/>
    </location>
</feature>
<dbReference type="OrthoDB" id="9877174at2"/>
<protein>
    <submittedName>
        <fullName evidence="2">Uncharacterized protein</fullName>
    </submittedName>
</protein>
<evidence type="ECO:0000256" key="1">
    <source>
        <dbReference type="SAM" id="MobiDB-lite"/>
    </source>
</evidence>
<proteinExistence type="predicted"/>